<comment type="caution">
    <text evidence="9">The sequence shown here is derived from an EMBL/GenBank/DDBJ whole genome shotgun (WGS) entry which is preliminary data.</text>
</comment>
<dbReference type="GO" id="GO:0009252">
    <property type="term" value="P:peptidoglycan biosynthetic process"/>
    <property type="evidence" value="ECO:0007669"/>
    <property type="project" value="UniProtKB-KW"/>
</dbReference>
<dbReference type="GO" id="GO:0005886">
    <property type="term" value="C:plasma membrane"/>
    <property type="evidence" value="ECO:0007669"/>
    <property type="project" value="UniProtKB-SubCell"/>
</dbReference>
<keyword evidence="5" id="KW-0573">Peptidoglycan synthesis</keyword>
<feature type="transmembrane region" description="Helical" evidence="8">
    <location>
        <begin position="110"/>
        <end position="133"/>
    </location>
</feature>
<dbReference type="Proteomes" id="UP000646053">
    <property type="component" value="Unassembled WGS sequence"/>
</dbReference>
<evidence type="ECO:0000256" key="2">
    <source>
        <dbReference type="ARBA" id="ARBA00022475"/>
    </source>
</evidence>
<dbReference type="InterPro" id="IPR004268">
    <property type="entry name" value="MurJ"/>
</dbReference>
<evidence type="ECO:0000256" key="6">
    <source>
        <dbReference type="ARBA" id="ARBA00022989"/>
    </source>
</evidence>
<keyword evidence="6 8" id="KW-1133">Transmembrane helix</keyword>
<dbReference type="AlphaFoldDB" id="A0A8J7Z7L8"/>
<comment type="subcellular location">
    <subcellularLocation>
        <location evidence="1">Cell membrane</location>
        <topology evidence="1">Multi-pass membrane protein</topology>
    </subcellularLocation>
</comment>
<keyword evidence="10" id="KW-1185">Reference proteome</keyword>
<keyword evidence="4" id="KW-0133">Cell shape</keyword>
<evidence type="ECO:0000256" key="5">
    <source>
        <dbReference type="ARBA" id="ARBA00022984"/>
    </source>
</evidence>
<accession>A0A8J7Z7L8</accession>
<gene>
    <name evidence="9" type="ORF">GS601_11330</name>
</gene>
<reference evidence="9" key="1">
    <citation type="submission" date="2019-12" db="EMBL/GenBank/DDBJ databases">
        <title>High-Quality draft genome sequences of three cyanobacteria isolated from the limestone walls of the Old Cathedral of Coimbra.</title>
        <authorList>
            <person name="Tiago I."/>
            <person name="Soares F."/>
            <person name="Portugal A."/>
        </authorList>
    </citation>
    <scope>NUCLEOTIDE SEQUENCE</scope>
    <source>
        <strain evidence="9">A</strain>
    </source>
</reference>
<evidence type="ECO:0000256" key="1">
    <source>
        <dbReference type="ARBA" id="ARBA00004651"/>
    </source>
</evidence>
<protein>
    <submittedName>
        <fullName evidence="9">Virulence factor MviN</fullName>
    </submittedName>
</protein>
<feature type="transmembrane region" description="Helical" evidence="8">
    <location>
        <begin position="423"/>
        <end position="443"/>
    </location>
</feature>
<feature type="transmembrane region" description="Helical" evidence="8">
    <location>
        <begin position="285"/>
        <end position="306"/>
    </location>
</feature>
<dbReference type="GO" id="GO:0008360">
    <property type="term" value="P:regulation of cell shape"/>
    <property type="evidence" value="ECO:0007669"/>
    <property type="project" value="UniProtKB-KW"/>
</dbReference>
<dbReference type="EMBL" id="WVIE01000011">
    <property type="protein sequence ID" value="NDJ17878.1"/>
    <property type="molecule type" value="Genomic_DNA"/>
</dbReference>
<proteinExistence type="predicted"/>
<keyword evidence="2" id="KW-1003">Cell membrane</keyword>
<keyword evidence="7 8" id="KW-0472">Membrane</keyword>
<dbReference type="PRINTS" id="PR01806">
    <property type="entry name" value="VIRFACTRMVIN"/>
</dbReference>
<feature type="transmembrane region" description="Helical" evidence="8">
    <location>
        <begin position="203"/>
        <end position="224"/>
    </location>
</feature>
<dbReference type="Pfam" id="PF03023">
    <property type="entry name" value="MurJ"/>
    <property type="match status" value="1"/>
</dbReference>
<evidence type="ECO:0000256" key="4">
    <source>
        <dbReference type="ARBA" id="ARBA00022960"/>
    </source>
</evidence>
<feature type="transmembrane region" description="Helical" evidence="8">
    <location>
        <begin position="365"/>
        <end position="386"/>
    </location>
</feature>
<evidence type="ECO:0000313" key="10">
    <source>
        <dbReference type="Proteomes" id="UP000646053"/>
    </source>
</evidence>
<dbReference type="GO" id="GO:0034204">
    <property type="term" value="P:lipid translocation"/>
    <property type="evidence" value="ECO:0007669"/>
    <property type="project" value="TreeGrafter"/>
</dbReference>
<feature type="transmembrane region" description="Helical" evidence="8">
    <location>
        <begin position="63"/>
        <end position="90"/>
    </location>
</feature>
<dbReference type="PANTHER" id="PTHR47019">
    <property type="entry name" value="LIPID II FLIPPASE MURJ"/>
    <property type="match status" value="1"/>
</dbReference>
<sequence length="457" mass="49792">MKAGQLQALLKTWKQLTSGSINRQILGAAIAVGSATAMVKLLAFAKEAIVAWRFGTGDAIDAFLIAFLVPSFIISVVAESLNASLIPTYIQVREQEGIEAAKKLFSGSTVWGIGLLGITTLLMVITAPIYLSWIANGFHSEKLKLTLHLLWAIAPTVLISGIVTLWSAVLNAGERFVLTALCPMTIPAITILLLLAFPAWGAFALASGLVLGSGLQLVFLGVALHRQGISLYPRWYGFDTHLRQVAGQYAPMIAGALLICSTSFVDQSMAAILSPGSVAALNYGNRAISFAISLAATALSTAVIPFFSKMVAYEDWIEVHRTLKRYLWLIFAITVPATGLLMLFSEPVVQLLFQRGAFQASDTHLVAQIQTCFAVQIPFYIANIVVVRLLSSMRLNHILMWASGFDLLINTTLNYLFMQWIGIKGIALSTSFVYVFTFFYSFFAVKRNLRRLAPAPS</sequence>
<dbReference type="RefSeq" id="WP_162423395.1">
    <property type="nucleotide sequence ID" value="NZ_WVIE01000011.1"/>
</dbReference>
<keyword evidence="3 8" id="KW-0812">Transmembrane</keyword>
<evidence type="ECO:0000256" key="3">
    <source>
        <dbReference type="ARBA" id="ARBA00022692"/>
    </source>
</evidence>
<dbReference type="InterPro" id="IPR051050">
    <property type="entry name" value="Lipid_II_flippase_MurJ/MviN"/>
</dbReference>
<feature type="transmembrane region" description="Helical" evidence="8">
    <location>
        <begin position="398"/>
        <end position="417"/>
    </location>
</feature>
<evidence type="ECO:0000256" key="7">
    <source>
        <dbReference type="ARBA" id="ARBA00023136"/>
    </source>
</evidence>
<feature type="transmembrane region" description="Helical" evidence="8">
    <location>
        <begin position="21"/>
        <end position="43"/>
    </location>
</feature>
<feature type="transmembrane region" description="Helical" evidence="8">
    <location>
        <begin position="326"/>
        <end position="345"/>
    </location>
</feature>
<evidence type="ECO:0000256" key="8">
    <source>
        <dbReference type="SAM" id="Phobius"/>
    </source>
</evidence>
<feature type="transmembrane region" description="Helical" evidence="8">
    <location>
        <begin position="145"/>
        <end position="169"/>
    </location>
</feature>
<dbReference type="GO" id="GO:0015648">
    <property type="term" value="F:lipid-linked peptidoglycan transporter activity"/>
    <property type="evidence" value="ECO:0007669"/>
    <property type="project" value="TreeGrafter"/>
</dbReference>
<feature type="transmembrane region" description="Helical" evidence="8">
    <location>
        <begin position="176"/>
        <end position="197"/>
    </location>
</feature>
<dbReference type="PANTHER" id="PTHR47019:SF1">
    <property type="entry name" value="LIPID II FLIPPASE MURJ"/>
    <property type="match status" value="1"/>
</dbReference>
<feature type="transmembrane region" description="Helical" evidence="8">
    <location>
        <begin position="245"/>
        <end position="265"/>
    </location>
</feature>
<name>A0A8J7Z7L8_9CYAN</name>
<evidence type="ECO:0000313" key="9">
    <source>
        <dbReference type="EMBL" id="NDJ17878.1"/>
    </source>
</evidence>
<organism evidence="9 10">
    <name type="scientific">Myxacorys almedinensis A</name>
    <dbReference type="NCBI Taxonomy" id="2690445"/>
    <lineage>
        <taxon>Bacteria</taxon>
        <taxon>Bacillati</taxon>
        <taxon>Cyanobacteriota</taxon>
        <taxon>Cyanophyceae</taxon>
        <taxon>Leptolyngbyales</taxon>
        <taxon>Leptolyngbyaceae</taxon>
        <taxon>Myxacorys</taxon>
        <taxon>Myxacorys almedinensis</taxon>
    </lineage>
</organism>